<feature type="compositionally biased region" description="Low complexity" evidence="10">
    <location>
        <begin position="293"/>
        <end position="307"/>
    </location>
</feature>
<keyword evidence="7" id="KW-0961">Cell wall biogenesis/degradation</keyword>
<evidence type="ECO:0000256" key="8">
    <source>
        <dbReference type="ARBA" id="ARBA00036824"/>
    </source>
</evidence>
<dbReference type="STRING" id="425265.A8QBV2"/>
<feature type="domain" description="Glycoside hydrolase family 5" evidence="12">
    <location>
        <begin position="558"/>
        <end position="814"/>
    </location>
</feature>
<evidence type="ECO:0000313" key="13">
    <source>
        <dbReference type="EMBL" id="EDP41736.1"/>
    </source>
</evidence>
<dbReference type="GO" id="GO:0005576">
    <property type="term" value="C:extracellular region"/>
    <property type="evidence" value="ECO:0007669"/>
    <property type="project" value="UniProtKB-SubCell"/>
</dbReference>
<evidence type="ECO:0000256" key="6">
    <source>
        <dbReference type="ARBA" id="ARBA00023295"/>
    </source>
</evidence>
<evidence type="ECO:0000256" key="7">
    <source>
        <dbReference type="ARBA" id="ARBA00023316"/>
    </source>
</evidence>
<keyword evidence="11" id="KW-1133">Transmembrane helix</keyword>
<dbReference type="OrthoDB" id="62120at2759"/>
<comment type="similarity">
    <text evidence="2">Belongs to the glycosyl hydrolase 5 (cellulase A) family.</text>
</comment>
<feature type="compositionally biased region" description="Low complexity" evidence="10">
    <location>
        <begin position="175"/>
        <end position="187"/>
    </location>
</feature>
<dbReference type="EMBL" id="AAYY01000016">
    <property type="protein sequence ID" value="EDP41736.1"/>
    <property type="molecule type" value="Genomic_DNA"/>
</dbReference>
<evidence type="ECO:0000256" key="2">
    <source>
        <dbReference type="ARBA" id="ARBA00005641"/>
    </source>
</evidence>
<dbReference type="InterPro" id="IPR001547">
    <property type="entry name" value="Glyco_hydro_5"/>
</dbReference>
<feature type="compositionally biased region" description="Polar residues" evidence="10">
    <location>
        <begin position="252"/>
        <end position="272"/>
    </location>
</feature>
<evidence type="ECO:0000256" key="9">
    <source>
        <dbReference type="ARBA" id="ARBA00038929"/>
    </source>
</evidence>
<dbReference type="EC" id="3.2.1.58" evidence="9"/>
<comment type="subcellular location">
    <subcellularLocation>
        <location evidence="1">Secreted</location>
    </subcellularLocation>
</comment>
<feature type="region of interest" description="Disordered" evidence="10">
    <location>
        <begin position="452"/>
        <end position="493"/>
    </location>
</feature>
<feature type="compositionally biased region" description="Low complexity" evidence="10">
    <location>
        <begin position="37"/>
        <end position="57"/>
    </location>
</feature>
<evidence type="ECO:0000256" key="11">
    <source>
        <dbReference type="SAM" id="Phobius"/>
    </source>
</evidence>
<dbReference type="InterPro" id="IPR017853">
    <property type="entry name" value="GH"/>
</dbReference>
<accession>A8QBV2</accession>
<protein>
    <recommendedName>
        <fullName evidence="9">glucan 1,3-beta-glucosidase</fullName>
        <ecNumber evidence="9">3.2.1.58</ecNumber>
    </recommendedName>
</protein>
<keyword evidence="11" id="KW-0472">Membrane</keyword>
<evidence type="ECO:0000313" key="14">
    <source>
        <dbReference type="Proteomes" id="UP000008837"/>
    </source>
</evidence>
<dbReference type="VEuPathDB" id="FungiDB:MGL_3944"/>
<dbReference type="Proteomes" id="UP000008837">
    <property type="component" value="Unassembled WGS sequence"/>
</dbReference>
<keyword evidence="11" id="KW-0812">Transmembrane</keyword>
<dbReference type="SUPFAM" id="SSF51445">
    <property type="entry name" value="(Trans)glycosidases"/>
    <property type="match status" value="1"/>
</dbReference>
<feature type="compositionally biased region" description="Polar residues" evidence="10">
    <location>
        <begin position="223"/>
        <end position="241"/>
    </location>
</feature>
<keyword evidence="14" id="KW-1185">Reference proteome</keyword>
<keyword evidence="4" id="KW-0732">Signal</keyword>
<dbReference type="PANTHER" id="PTHR31297">
    <property type="entry name" value="GLUCAN ENDO-1,6-BETA-GLUCOSIDASE B"/>
    <property type="match status" value="1"/>
</dbReference>
<feature type="region of interest" description="Disordered" evidence="10">
    <location>
        <begin position="135"/>
        <end position="331"/>
    </location>
</feature>
<feature type="transmembrane region" description="Helical" evidence="11">
    <location>
        <begin position="424"/>
        <end position="450"/>
    </location>
</feature>
<feature type="compositionally biased region" description="Polar residues" evidence="10">
    <location>
        <begin position="1"/>
        <end position="20"/>
    </location>
</feature>
<dbReference type="GO" id="GO:0004338">
    <property type="term" value="F:glucan exo-1,3-beta-glucosidase activity"/>
    <property type="evidence" value="ECO:0007669"/>
    <property type="project" value="UniProtKB-EC"/>
</dbReference>
<feature type="compositionally biased region" description="Polar residues" evidence="10">
    <location>
        <begin position="146"/>
        <end position="166"/>
    </location>
</feature>
<dbReference type="GO" id="GO:0009986">
    <property type="term" value="C:cell surface"/>
    <property type="evidence" value="ECO:0007669"/>
    <property type="project" value="TreeGrafter"/>
</dbReference>
<dbReference type="Pfam" id="PF00150">
    <property type="entry name" value="Cellulase"/>
    <property type="match status" value="1"/>
</dbReference>
<evidence type="ECO:0000256" key="4">
    <source>
        <dbReference type="ARBA" id="ARBA00022729"/>
    </source>
</evidence>
<comment type="catalytic activity">
    <reaction evidence="8">
        <text>Successive hydrolysis of beta-D-glucose units from the non-reducing ends of (1-&gt;3)-beta-D-glucans, releasing alpha-glucose.</text>
        <dbReference type="EC" id="3.2.1.58"/>
    </reaction>
</comment>
<sequence length="883" mass="96079">MPGIPTSSGTRETQSRNPFLTTLPRGNEGDMRSAGRTGESSSRITSSGGSPGTTAQSEFHPAAMESQSTFHDANELDTLSASHGSNRPSTDNSDFGDASSFISIPIYDTPLDFDFIHESMPPVSTSGGAPLPLHREVSGLYPHRNGVNTPTAHLASSSSQRTVKQSTIRDSKPSDAALLTDALANNDVGQPAPARRTTVGDARASRPIATDPYKQPQFKRDTAFSSMDSARPSSRPQTPGSASRPASGMGASRSSATLLSNRSSYRNGQNVSALRADGFRSPTRAEMSEQTRAASATPGTPAPAMATSESDMLDAPTTSTIKPIKRSKQKKSAATGVAAGAAATAGAGAGAAGLSSVNKPDAPTAGAQASQLASDPPKSIKPAKQAPQHANAVPFGEKPVKHVNPLYVDIATNPKKPWYKRFPWLPWLLGALALAVILGVALGVGLGVGLSNNDDNKNLSQKPNSKDDGQSSDSSGHGGKPASVPKDLKPLPKWNWTSTTNKVFGTNLGGLFLLERWMFEDWMVEVGGLDAWDEYSLSEKLGDKLQEPLRQHIDSWFTEDDMNTLQDAGVNMIRIPLGYWPFLSTKLTNEPYQNASHLEKLSDIMYWSWNRSMYVLIDMHGLPGSQNNDQSSGHNYTSNDNQQISEWYSDANQNYSRQMVDNMLGWLDAHPAKSVVAGITTVNEPKVYSKRSYESALRDFYDFSIERLKPHGIPLVAHHAFVDSPYQHWKSYASNKSPDTFIFDDHPYPAWFQTPEPSDKDKMISSICQYKEDMIDFPVPVLYGEFSAINILNDTQWTTDYLKTQLKVFGWSAGSTFFNFRVNKSENPVLASPYAIGGKYSMLEMLQADSEIGHFPPRNTTMPVIEFTNQLSNSCGDDPQITW</sequence>
<name>A8QBV2_MALGO</name>
<reference evidence="13 14" key="1">
    <citation type="journal article" date="2007" name="Proc. Natl. Acad. Sci. U.S.A.">
        <title>Dandruff-associated Malassezia genomes reveal convergent and divergent virulence traits shared with plant and human fungal pathogens.</title>
        <authorList>
            <person name="Xu J."/>
            <person name="Saunders C.W."/>
            <person name="Hu P."/>
            <person name="Grant R.A."/>
            <person name="Boekhout T."/>
            <person name="Kuramae E.E."/>
            <person name="Kronstad J.W."/>
            <person name="Deangelis Y.M."/>
            <person name="Reeder N.L."/>
            <person name="Johnstone K.R."/>
            <person name="Leland M."/>
            <person name="Fieno A.M."/>
            <person name="Begley W.M."/>
            <person name="Sun Y."/>
            <person name="Lacey M.P."/>
            <person name="Chaudhary T."/>
            <person name="Keough T."/>
            <person name="Chu L."/>
            <person name="Sears R."/>
            <person name="Yuan B."/>
            <person name="Dawson T.L.Jr."/>
        </authorList>
    </citation>
    <scope>NUCLEOTIDE SEQUENCE [LARGE SCALE GENOMIC DNA]</scope>
    <source>
        <strain evidence="14">ATCC MYA-4612 / CBS 7966</strain>
    </source>
</reference>
<dbReference type="InParanoid" id="A8QBV2"/>
<dbReference type="RefSeq" id="XP_001728950.1">
    <property type="nucleotide sequence ID" value="XM_001728898.1"/>
</dbReference>
<dbReference type="AlphaFoldDB" id="A8QBV2"/>
<dbReference type="GO" id="GO:0009251">
    <property type="term" value="P:glucan catabolic process"/>
    <property type="evidence" value="ECO:0007669"/>
    <property type="project" value="TreeGrafter"/>
</dbReference>
<evidence type="ECO:0000256" key="10">
    <source>
        <dbReference type="SAM" id="MobiDB-lite"/>
    </source>
</evidence>
<dbReference type="PANTHER" id="PTHR31297:SF1">
    <property type="entry name" value="GLUCAN 1,3-BETA-GLUCOSIDASE I_II-RELATED"/>
    <property type="match status" value="1"/>
</dbReference>
<keyword evidence="5" id="KW-0378">Hydrolase</keyword>
<keyword evidence="6" id="KW-0326">Glycosidase</keyword>
<evidence type="ECO:0000256" key="3">
    <source>
        <dbReference type="ARBA" id="ARBA00022525"/>
    </source>
</evidence>
<feature type="region of interest" description="Disordered" evidence="10">
    <location>
        <begin position="350"/>
        <end position="397"/>
    </location>
</feature>
<evidence type="ECO:0000256" key="1">
    <source>
        <dbReference type="ARBA" id="ARBA00004613"/>
    </source>
</evidence>
<keyword evidence="3" id="KW-0964">Secreted</keyword>
<dbReference type="Gene3D" id="3.20.20.80">
    <property type="entry name" value="Glycosidases"/>
    <property type="match status" value="1"/>
</dbReference>
<dbReference type="GeneID" id="5853256"/>
<proteinExistence type="inferred from homology"/>
<feature type="compositionally biased region" description="Polar residues" evidence="10">
    <location>
        <begin position="65"/>
        <end position="93"/>
    </location>
</feature>
<feature type="region of interest" description="Disordered" evidence="10">
    <location>
        <begin position="1"/>
        <end position="99"/>
    </location>
</feature>
<comment type="caution">
    <text evidence="13">The sequence shown here is derived from an EMBL/GenBank/DDBJ whole genome shotgun (WGS) entry which is preliminary data.</text>
</comment>
<dbReference type="KEGG" id="mgl:MGL_3944"/>
<organism evidence="13 14">
    <name type="scientific">Malassezia globosa (strain ATCC MYA-4612 / CBS 7966)</name>
    <name type="common">Dandruff-associated fungus</name>
    <dbReference type="NCBI Taxonomy" id="425265"/>
    <lineage>
        <taxon>Eukaryota</taxon>
        <taxon>Fungi</taxon>
        <taxon>Dikarya</taxon>
        <taxon>Basidiomycota</taxon>
        <taxon>Ustilaginomycotina</taxon>
        <taxon>Malasseziomycetes</taxon>
        <taxon>Malasseziales</taxon>
        <taxon>Malasseziaceae</taxon>
        <taxon>Malassezia</taxon>
    </lineage>
</organism>
<dbReference type="GO" id="GO:0071555">
    <property type="term" value="P:cell wall organization"/>
    <property type="evidence" value="ECO:0007669"/>
    <property type="project" value="UniProtKB-KW"/>
</dbReference>
<gene>
    <name evidence="13" type="ORF">MGL_3944</name>
</gene>
<evidence type="ECO:0000259" key="12">
    <source>
        <dbReference type="Pfam" id="PF00150"/>
    </source>
</evidence>
<dbReference type="InterPro" id="IPR050386">
    <property type="entry name" value="Glycosyl_hydrolase_5"/>
</dbReference>
<evidence type="ECO:0000256" key="5">
    <source>
        <dbReference type="ARBA" id="ARBA00022801"/>
    </source>
</evidence>